<dbReference type="EMBL" id="CASHTH010004345">
    <property type="protein sequence ID" value="CAI8056297.1"/>
    <property type="molecule type" value="Genomic_DNA"/>
</dbReference>
<sequence>MVDSQRQNRDHAVEELFYKSAESAHPRLRCCSLRGSLRGTSHHDGFRVFCFFFSTNLQDSSYSLYYT</sequence>
<organism evidence="1 2">
    <name type="scientific">Geodia barretti</name>
    <name type="common">Barrett's horny sponge</name>
    <dbReference type="NCBI Taxonomy" id="519541"/>
    <lineage>
        <taxon>Eukaryota</taxon>
        <taxon>Metazoa</taxon>
        <taxon>Porifera</taxon>
        <taxon>Demospongiae</taxon>
        <taxon>Heteroscleromorpha</taxon>
        <taxon>Tetractinellida</taxon>
        <taxon>Astrophorina</taxon>
        <taxon>Geodiidae</taxon>
        <taxon>Geodia</taxon>
    </lineage>
</organism>
<name>A0AA35TYR6_GEOBA</name>
<evidence type="ECO:0000313" key="1">
    <source>
        <dbReference type="EMBL" id="CAI8056297.1"/>
    </source>
</evidence>
<comment type="caution">
    <text evidence="1">The sequence shown here is derived from an EMBL/GenBank/DDBJ whole genome shotgun (WGS) entry which is preliminary data.</text>
</comment>
<gene>
    <name evidence="1" type="ORF">GBAR_LOCUS30669</name>
</gene>
<evidence type="ECO:0000313" key="2">
    <source>
        <dbReference type="Proteomes" id="UP001174909"/>
    </source>
</evidence>
<accession>A0AA35TYR6</accession>
<dbReference type="Proteomes" id="UP001174909">
    <property type="component" value="Unassembled WGS sequence"/>
</dbReference>
<dbReference type="AlphaFoldDB" id="A0AA35TYR6"/>
<protein>
    <submittedName>
        <fullName evidence="1">Uncharacterized protein</fullName>
    </submittedName>
</protein>
<keyword evidence="2" id="KW-1185">Reference proteome</keyword>
<proteinExistence type="predicted"/>
<reference evidence="1" key="1">
    <citation type="submission" date="2023-03" db="EMBL/GenBank/DDBJ databases">
        <authorList>
            <person name="Steffen K."/>
            <person name="Cardenas P."/>
        </authorList>
    </citation>
    <scope>NUCLEOTIDE SEQUENCE</scope>
</reference>